<sequence length="121" mass="13360">MTIEEVQNENPSAKVNTMVSLNVMSVEIATEMVGEFVAEDPNALEVFVDMYVHSSRDITVLSSIVDAGANVKMNEEMMPFMNNYAYSLEEVEIATTHLTVSIWARILLGKEVLSLHSSGFG</sequence>
<dbReference type="EMBL" id="JBEDUW010000003">
    <property type="protein sequence ID" value="KAK9939918.1"/>
    <property type="molecule type" value="Genomic_DNA"/>
</dbReference>
<comment type="caution">
    <text evidence="1">The sequence shown here is derived from an EMBL/GenBank/DDBJ whole genome shotgun (WGS) entry which is preliminary data.</text>
</comment>
<gene>
    <name evidence="1" type="ORF">M0R45_016598</name>
</gene>
<organism evidence="1 2">
    <name type="scientific">Rubus argutus</name>
    <name type="common">Southern blackberry</name>
    <dbReference type="NCBI Taxonomy" id="59490"/>
    <lineage>
        <taxon>Eukaryota</taxon>
        <taxon>Viridiplantae</taxon>
        <taxon>Streptophyta</taxon>
        <taxon>Embryophyta</taxon>
        <taxon>Tracheophyta</taxon>
        <taxon>Spermatophyta</taxon>
        <taxon>Magnoliopsida</taxon>
        <taxon>eudicotyledons</taxon>
        <taxon>Gunneridae</taxon>
        <taxon>Pentapetalae</taxon>
        <taxon>rosids</taxon>
        <taxon>fabids</taxon>
        <taxon>Rosales</taxon>
        <taxon>Rosaceae</taxon>
        <taxon>Rosoideae</taxon>
        <taxon>Rosoideae incertae sedis</taxon>
        <taxon>Rubus</taxon>
    </lineage>
</organism>
<evidence type="ECO:0000313" key="2">
    <source>
        <dbReference type="Proteomes" id="UP001457282"/>
    </source>
</evidence>
<protein>
    <submittedName>
        <fullName evidence="1">Uncharacterized protein</fullName>
    </submittedName>
</protein>
<dbReference type="AlphaFoldDB" id="A0AAW1XTU1"/>
<dbReference type="Proteomes" id="UP001457282">
    <property type="component" value="Unassembled WGS sequence"/>
</dbReference>
<reference evidence="1 2" key="1">
    <citation type="journal article" date="2023" name="G3 (Bethesda)">
        <title>A chromosome-length genome assembly and annotation of blackberry (Rubus argutus, cv. 'Hillquist').</title>
        <authorList>
            <person name="Bruna T."/>
            <person name="Aryal R."/>
            <person name="Dudchenko O."/>
            <person name="Sargent D.J."/>
            <person name="Mead D."/>
            <person name="Buti M."/>
            <person name="Cavallini A."/>
            <person name="Hytonen T."/>
            <person name="Andres J."/>
            <person name="Pham M."/>
            <person name="Weisz D."/>
            <person name="Mascagni F."/>
            <person name="Usai G."/>
            <person name="Natali L."/>
            <person name="Bassil N."/>
            <person name="Fernandez G.E."/>
            <person name="Lomsadze A."/>
            <person name="Armour M."/>
            <person name="Olukolu B."/>
            <person name="Poorten T."/>
            <person name="Britton C."/>
            <person name="Davik J."/>
            <person name="Ashrafi H."/>
            <person name="Aiden E.L."/>
            <person name="Borodovsky M."/>
            <person name="Worthington M."/>
        </authorList>
    </citation>
    <scope>NUCLEOTIDE SEQUENCE [LARGE SCALE GENOMIC DNA]</scope>
    <source>
        <strain evidence="1">PI 553951</strain>
    </source>
</reference>
<accession>A0AAW1XTU1</accession>
<proteinExistence type="predicted"/>
<keyword evidence="2" id="KW-1185">Reference proteome</keyword>
<name>A0AAW1XTU1_RUBAR</name>
<evidence type="ECO:0000313" key="1">
    <source>
        <dbReference type="EMBL" id="KAK9939918.1"/>
    </source>
</evidence>